<keyword evidence="2" id="KW-1185">Reference proteome</keyword>
<protein>
    <submittedName>
        <fullName evidence="1">Uncharacterized protein</fullName>
    </submittedName>
</protein>
<dbReference type="AlphaFoldDB" id="A0A4Y2QCL9"/>
<organism evidence="1 2">
    <name type="scientific">Araneus ventricosus</name>
    <name type="common">Orbweaver spider</name>
    <name type="synonym">Epeira ventricosa</name>
    <dbReference type="NCBI Taxonomy" id="182803"/>
    <lineage>
        <taxon>Eukaryota</taxon>
        <taxon>Metazoa</taxon>
        <taxon>Ecdysozoa</taxon>
        <taxon>Arthropoda</taxon>
        <taxon>Chelicerata</taxon>
        <taxon>Arachnida</taxon>
        <taxon>Araneae</taxon>
        <taxon>Araneomorphae</taxon>
        <taxon>Entelegynae</taxon>
        <taxon>Araneoidea</taxon>
        <taxon>Araneidae</taxon>
        <taxon>Araneus</taxon>
    </lineage>
</organism>
<comment type="caution">
    <text evidence="1">The sequence shown here is derived from an EMBL/GenBank/DDBJ whole genome shotgun (WGS) entry which is preliminary data.</text>
</comment>
<accession>A0A4Y2QCL9</accession>
<evidence type="ECO:0000313" key="2">
    <source>
        <dbReference type="Proteomes" id="UP000499080"/>
    </source>
</evidence>
<dbReference type="EMBL" id="BGPR01013723">
    <property type="protein sequence ID" value="GBN61928.1"/>
    <property type="molecule type" value="Genomic_DNA"/>
</dbReference>
<reference evidence="1 2" key="1">
    <citation type="journal article" date="2019" name="Sci. Rep.">
        <title>Orb-weaving spider Araneus ventricosus genome elucidates the spidroin gene catalogue.</title>
        <authorList>
            <person name="Kono N."/>
            <person name="Nakamura H."/>
            <person name="Ohtoshi R."/>
            <person name="Moran D.A.P."/>
            <person name="Shinohara A."/>
            <person name="Yoshida Y."/>
            <person name="Fujiwara M."/>
            <person name="Mori M."/>
            <person name="Tomita M."/>
            <person name="Arakawa K."/>
        </authorList>
    </citation>
    <scope>NUCLEOTIDE SEQUENCE [LARGE SCALE GENOMIC DNA]</scope>
</reference>
<gene>
    <name evidence="1" type="ORF">AVEN_245569_1</name>
</gene>
<sequence length="568" mass="67731">MVRPSLPSLLDLCSIRVAYLMWTRHEVIEACRSLDDWNNLKDVVFAEVQSISLPEKLKSLVLKILKPVGWHLRIFVSLLLSKTQPVNSVDWLTEDMLTQCLILNGDGLINHRKTAEKILSSRMLPDVFAFRLACVNFLQVEVLKLWPRVMLYFLNKMMLESEKPHVINDMFSFPKLFGTENKQVSPYHPYFNEIRETDSVSYTTEPREVLFWISHCLSKEHSMQATPFFEKEEVKYDFSLKSEFLHAEDWKRFILKAAVSSGNVACFDFCNKYWIKKERYSYAEITETILKRHQDIYHASFVFNYRLLTSSEIERLFHLNPFSMTTRFLQWPLSVTFLEKTEEIWNLISDFQKVWVFAILITILYEKSSVVLLMVLATFDARPYISHHSLLYSFDHIKRIFVSLWNICSDSLKTQFLNTYVFRTILGFYVGEICERDRFRRQFELNGLKAKLFHLFFENADAVLELFEGETIQASLRNLVIKYMPEHFEELDRRFIAFLNTECFQYVVYKWDVNSLVLQQQHVKDRRDRNLEMHRPYHTWYWINEHFVNRIKEVLLSSNSINNSFVYD</sequence>
<dbReference type="Proteomes" id="UP000499080">
    <property type="component" value="Unassembled WGS sequence"/>
</dbReference>
<evidence type="ECO:0000313" key="1">
    <source>
        <dbReference type="EMBL" id="GBN61928.1"/>
    </source>
</evidence>
<proteinExistence type="predicted"/>
<name>A0A4Y2QCL9_ARAVE</name>